<sequence>MEPEKEQRINHILGSLTGMQRAEPGPFLYAKIRHRLVATATPVVVSRPMVWLVAAAFSALVLLNWRAMGQPSGADQADPASLDAVVTSLQLFPSNQPY</sequence>
<comment type="caution">
    <text evidence="2">The sequence shown here is derived from an EMBL/GenBank/DDBJ whole genome shotgun (WGS) entry which is preliminary data.</text>
</comment>
<accession>A0A939K3J3</accession>
<gene>
    <name evidence="2" type="ORF">J2I48_25575</name>
</gene>
<dbReference type="EMBL" id="JAFMYU010000031">
    <property type="protein sequence ID" value="MBO0934405.1"/>
    <property type="molecule type" value="Genomic_DNA"/>
</dbReference>
<keyword evidence="3" id="KW-1185">Reference proteome</keyword>
<evidence type="ECO:0000313" key="3">
    <source>
        <dbReference type="Proteomes" id="UP000664795"/>
    </source>
</evidence>
<organism evidence="2 3">
    <name type="scientific">Fibrella aquatilis</name>
    <dbReference type="NCBI Taxonomy" id="2817059"/>
    <lineage>
        <taxon>Bacteria</taxon>
        <taxon>Pseudomonadati</taxon>
        <taxon>Bacteroidota</taxon>
        <taxon>Cytophagia</taxon>
        <taxon>Cytophagales</taxon>
        <taxon>Spirosomataceae</taxon>
        <taxon>Fibrella</taxon>
    </lineage>
</organism>
<proteinExistence type="predicted"/>
<keyword evidence="1" id="KW-0812">Transmembrane</keyword>
<feature type="transmembrane region" description="Helical" evidence="1">
    <location>
        <begin position="49"/>
        <end position="65"/>
    </location>
</feature>
<protein>
    <submittedName>
        <fullName evidence="2">Uncharacterized protein</fullName>
    </submittedName>
</protein>
<name>A0A939K3J3_9BACT</name>
<reference evidence="2 3" key="1">
    <citation type="submission" date="2021-03" db="EMBL/GenBank/DDBJ databases">
        <title>Fibrella sp. HMF5036 genome sequencing and assembly.</title>
        <authorList>
            <person name="Kang H."/>
            <person name="Kim H."/>
            <person name="Bae S."/>
            <person name="Joh K."/>
        </authorList>
    </citation>
    <scope>NUCLEOTIDE SEQUENCE [LARGE SCALE GENOMIC DNA]</scope>
    <source>
        <strain evidence="2 3">HMF5036</strain>
    </source>
</reference>
<dbReference type="Proteomes" id="UP000664795">
    <property type="component" value="Unassembled WGS sequence"/>
</dbReference>
<evidence type="ECO:0000256" key="1">
    <source>
        <dbReference type="SAM" id="Phobius"/>
    </source>
</evidence>
<evidence type="ECO:0000313" key="2">
    <source>
        <dbReference type="EMBL" id="MBO0934405.1"/>
    </source>
</evidence>
<keyword evidence="1" id="KW-1133">Transmembrane helix</keyword>
<keyword evidence="1" id="KW-0472">Membrane</keyword>
<dbReference type="AlphaFoldDB" id="A0A939K3J3"/>